<accession>A0A1R3KU41</accession>
<reference evidence="3" key="1">
    <citation type="submission" date="2013-09" db="EMBL/GenBank/DDBJ databases">
        <title>Corchorus olitorius genome sequencing.</title>
        <authorList>
            <person name="Alam M."/>
            <person name="Haque M.S."/>
            <person name="Islam M.S."/>
            <person name="Emdad E.M."/>
            <person name="Islam M.M."/>
            <person name="Ahmed B."/>
            <person name="Halim A."/>
            <person name="Hossen Q.M.M."/>
            <person name="Hossain M.Z."/>
            <person name="Ahmed R."/>
            <person name="Khan M.M."/>
            <person name="Islam R."/>
            <person name="Rashid M.M."/>
            <person name="Khan S.A."/>
            <person name="Rahman M.S."/>
            <person name="Alam M."/>
            <person name="Yahiya A.S."/>
            <person name="Khan M.S."/>
            <person name="Azam M.S."/>
            <person name="Haque T."/>
            <person name="Lashkar M.Z.H."/>
            <person name="Akhand A.I."/>
            <person name="Morshed G."/>
            <person name="Roy S."/>
            <person name="Uddin K.S."/>
            <person name="Rabeya T."/>
            <person name="Hossain A.S."/>
            <person name="Chowdhury A."/>
            <person name="Snigdha A.R."/>
            <person name="Mortoza M.S."/>
            <person name="Matin S.A."/>
            <person name="Hoque S.M.E."/>
            <person name="Islam M.K."/>
            <person name="Roy D.K."/>
            <person name="Haider R."/>
            <person name="Moosa M.M."/>
            <person name="Elias S.M."/>
            <person name="Hasan A.M."/>
            <person name="Jahan S."/>
            <person name="Shafiuddin M."/>
            <person name="Mahmood N."/>
            <person name="Shommy N.S."/>
        </authorList>
    </citation>
    <scope>NUCLEOTIDE SEQUENCE [LARGE SCALE GENOMIC DNA]</scope>
    <source>
        <strain evidence="3">cv. O-4</strain>
    </source>
</reference>
<dbReference type="AlphaFoldDB" id="A0A1R3KU41"/>
<dbReference type="EMBL" id="AWUE01011513">
    <property type="protein sequence ID" value="OMP10567.1"/>
    <property type="molecule type" value="Genomic_DNA"/>
</dbReference>
<sequence>MEFDMTSMSSNVSARKLLQLEHSLGMKPESLTSIPTGDTYRGSIRGDPYMHTSYGKHDEVLAPYWSSILSLLFLLQFLRQSPNPKNSQRHPYSKPRTTIREVSTGG</sequence>
<evidence type="ECO:0000313" key="2">
    <source>
        <dbReference type="EMBL" id="OMP10567.1"/>
    </source>
</evidence>
<evidence type="ECO:0000256" key="1">
    <source>
        <dbReference type="SAM" id="MobiDB-lite"/>
    </source>
</evidence>
<organism evidence="2 3">
    <name type="scientific">Corchorus olitorius</name>
    <dbReference type="NCBI Taxonomy" id="93759"/>
    <lineage>
        <taxon>Eukaryota</taxon>
        <taxon>Viridiplantae</taxon>
        <taxon>Streptophyta</taxon>
        <taxon>Embryophyta</taxon>
        <taxon>Tracheophyta</taxon>
        <taxon>Spermatophyta</taxon>
        <taxon>Magnoliopsida</taxon>
        <taxon>eudicotyledons</taxon>
        <taxon>Gunneridae</taxon>
        <taxon>Pentapetalae</taxon>
        <taxon>rosids</taxon>
        <taxon>malvids</taxon>
        <taxon>Malvales</taxon>
        <taxon>Malvaceae</taxon>
        <taxon>Grewioideae</taxon>
        <taxon>Apeibeae</taxon>
        <taxon>Corchorus</taxon>
    </lineage>
</organism>
<dbReference type="Proteomes" id="UP000187203">
    <property type="component" value="Unassembled WGS sequence"/>
</dbReference>
<protein>
    <submittedName>
        <fullName evidence="2">Uncharacterized protein</fullName>
    </submittedName>
</protein>
<feature type="region of interest" description="Disordered" evidence="1">
    <location>
        <begin position="83"/>
        <end position="106"/>
    </location>
</feature>
<proteinExistence type="predicted"/>
<evidence type="ECO:0000313" key="3">
    <source>
        <dbReference type="Proteomes" id="UP000187203"/>
    </source>
</evidence>
<comment type="caution">
    <text evidence="2">The sequence shown here is derived from an EMBL/GenBank/DDBJ whole genome shotgun (WGS) entry which is preliminary data.</text>
</comment>
<name>A0A1R3KU41_9ROSI</name>
<gene>
    <name evidence="2" type="ORF">COLO4_04431</name>
</gene>
<keyword evidence="3" id="KW-1185">Reference proteome</keyword>